<feature type="transmembrane region" description="Helical" evidence="2">
    <location>
        <begin position="7"/>
        <end position="30"/>
    </location>
</feature>
<keyword evidence="2" id="KW-0472">Membrane</keyword>
<feature type="region of interest" description="Disordered" evidence="1">
    <location>
        <begin position="109"/>
        <end position="129"/>
    </location>
</feature>
<gene>
    <name evidence="3" type="ORF">V2E26_01720</name>
</gene>
<protein>
    <recommendedName>
        <fullName evidence="5">YtxH domain-containing protein</fullName>
    </recommendedName>
</protein>
<evidence type="ECO:0000313" key="4">
    <source>
        <dbReference type="Proteomes" id="UP001431935"/>
    </source>
</evidence>
<keyword evidence="2" id="KW-0812">Transmembrane</keyword>
<proteinExistence type="predicted"/>
<evidence type="ECO:0000313" key="3">
    <source>
        <dbReference type="EMBL" id="WVN21115.1"/>
    </source>
</evidence>
<organism evidence="3 4">
    <name type="scientific">Metamycoplasma gateae</name>
    <dbReference type="NCBI Taxonomy" id="35769"/>
    <lineage>
        <taxon>Bacteria</taxon>
        <taxon>Bacillati</taxon>
        <taxon>Mycoplasmatota</taxon>
        <taxon>Mycoplasmoidales</taxon>
        <taxon>Metamycoplasmataceae</taxon>
        <taxon>Metamycoplasma</taxon>
    </lineage>
</organism>
<name>A0ABZ2AH29_9BACT</name>
<keyword evidence="2" id="KW-1133">Transmembrane helix</keyword>
<reference evidence="3" key="1">
    <citation type="submission" date="2024-01" db="EMBL/GenBank/DDBJ databases">
        <title>Complete genome sequence of Mycoplasma gateae strain 3700.</title>
        <authorList>
            <person name="Spergser J."/>
        </authorList>
    </citation>
    <scope>NUCLEOTIDE SEQUENCE [LARGE SCALE GENOMIC DNA]</scope>
    <source>
        <strain evidence="3">3700</strain>
    </source>
</reference>
<dbReference type="RefSeq" id="WP_330463146.1">
    <property type="nucleotide sequence ID" value="NZ_CP143578.1"/>
</dbReference>
<dbReference type="EMBL" id="CP143578">
    <property type="protein sequence ID" value="WVN21115.1"/>
    <property type="molecule type" value="Genomic_DNA"/>
</dbReference>
<keyword evidence="4" id="KW-1185">Reference proteome</keyword>
<sequence length="129" mass="14520">MKHSKKLLWLGIANVIAATGLTITVSTLFLKKNSKSNNVVDLLKSKKEYEKKVNEVDKLLKELEDDKYNGIKSKLQEKKDQTTASINKDSIKKDYEDATKLLEDAINEAKESKKTLDENTDSKDGNSDS</sequence>
<evidence type="ECO:0000256" key="1">
    <source>
        <dbReference type="SAM" id="MobiDB-lite"/>
    </source>
</evidence>
<accession>A0ABZ2AH29</accession>
<dbReference type="Proteomes" id="UP001431935">
    <property type="component" value="Chromosome"/>
</dbReference>
<evidence type="ECO:0008006" key="5">
    <source>
        <dbReference type="Google" id="ProtNLM"/>
    </source>
</evidence>
<evidence type="ECO:0000256" key="2">
    <source>
        <dbReference type="SAM" id="Phobius"/>
    </source>
</evidence>